<proteinExistence type="predicted"/>
<reference evidence="1 2" key="1">
    <citation type="journal article" date="2024" name="J Genomics">
        <title>Draft genome sequencing and assembly of Favolaschia claudopus CIRM-BRFM 2984 isolated from oak limbs.</title>
        <authorList>
            <person name="Navarro D."/>
            <person name="Drula E."/>
            <person name="Chaduli D."/>
            <person name="Cazenave R."/>
            <person name="Ahrendt S."/>
            <person name="Wang J."/>
            <person name="Lipzen A."/>
            <person name="Daum C."/>
            <person name="Barry K."/>
            <person name="Grigoriev I.V."/>
            <person name="Favel A."/>
            <person name="Rosso M.N."/>
            <person name="Martin F."/>
        </authorList>
    </citation>
    <scope>NUCLEOTIDE SEQUENCE [LARGE SCALE GENOMIC DNA]</scope>
    <source>
        <strain evidence="1 2">CIRM-BRFM 2984</strain>
    </source>
</reference>
<gene>
    <name evidence="1" type="ORF">R3P38DRAFT_3287684</name>
</gene>
<dbReference type="EMBL" id="JAWWNJ010000097">
    <property type="protein sequence ID" value="KAK6996506.1"/>
    <property type="molecule type" value="Genomic_DNA"/>
</dbReference>
<organism evidence="1 2">
    <name type="scientific">Favolaschia claudopus</name>
    <dbReference type="NCBI Taxonomy" id="2862362"/>
    <lineage>
        <taxon>Eukaryota</taxon>
        <taxon>Fungi</taxon>
        <taxon>Dikarya</taxon>
        <taxon>Basidiomycota</taxon>
        <taxon>Agaricomycotina</taxon>
        <taxon>Agaricomycetes</taxon>
        <taxon>Agaricomycetidae</taxon>
        <taxon>Agaricales</taxon>
        <taxon>Marasmiineae</taxon>
        <taxon>Mycenaceae</taxon>
        <taxon>Favolaschia</taxon>
    </lineage>
</organism>
<dbReference type="AlphaFoldDB" id="A0AAW0A0L9"/>
<comment type="caution">
    <text evidence="1">The sequence shown here is derived from an EMBL/GenBank/DDBJ whole genome shotgun (WGS) entry which is preliminary data.</text>
</comment>
<dbReference type="Proteomes" id="UP001362999">
    <property type="component" value="Unassembled WGS sequence"/>
</dbReference>
<protein>
    <submittedName>
        <fullName evidence="1">Uncharacterized protein</fullName>
    </submittedName>
</protein>
<accession>A0AAW0A0L9</accession>
<keyword evidence="2" id="KW-1185">Reference proteome</keyword>
<evidence type="ECO:0000313" key="2">
    <source>
        <dbReference type="Proteomes" id="UP001362999"/>
    </source>
</evidence>
<sequence length="145" mass="16818">MYRRSVAGEFQLDLQLKTPHLFIRPPAIRLQLSTHSKFLRCAALLINNQPQSENSIFVRPPSDASTFLSALQKFLFPLRGALRHHQHQAPKSKFEISRSRDRGIELLDLQFFFLPLRGALRTMNLVKFVKSAKLKKNFFAARLSW</sequence>
<evidence type="ECO:0000313" key="1">
    <source>
        <dbReference type="EMBL" id="KAK6996506.1"/>
    </source>
</evidence>
<name>A0AAW0A0L9_9AGAR</name>